<dbReference type="Proteomes" id="UP000438429">
    <property type="component" value="Unassembled WGS sequence"/>
</dbReference>
<proteinExistence type="predicted"/>
<accession>A0A6A4TBK8</accession>
<organism evidence="2 3">
    <name type="scientific">Scophthalmus maximus</name>
    <name type="common">Turbot</name>
    <name type="synonym">Psetta maxima</name>
    <dbReference type="NCBI Taxonomy" id="52904"/>
    <lineage>
        <taxon>Eukaryota</taxon>
        <taxon>Metazoa</taxon>
        <taxon>Chordata</taxon>
        <taxon>Craniata</taxon>
        <taxon>Vertebrata</taxon>
        <taxon>Euteleostomi</taxon>
        <taxon>Actinopterygii</taxon>
        <taxon>Neopterygii</taxon>
        <taxon>Teleostei</taxon>
        <taxon>Neoteleostei</taxon>
        <taxon>Acanthomorphata</taxon>
        <taxon>Carangaria</taxon>
        <taxon>Pleuronectiformes</taxon>
        <taxon>Pleuronectoidei</taxon>
        <taxon>Scophthalmidae</taxon>
        <taxon>Scophthalmus</taxon>
    </lineage>
</organism>
<protein>
    <submittedName>
        <fullName evidence="2">Uncharacterized protein</fullName>
    </submittedName>
</protein>
<evidence type="ECO:0000313" key="3">
    <source>
        <dbReference type="Proteomes" id="UP000438429"/>
    </source>
</evidence>
<evidence type="ECO:0000313" key="2">
    <source>
        <dbReference type="EMBL" id="KAF0043837.1"/>
    </source>
</evidence>
<dbReference type="EMBL" id="VEVO01000003">
    <property type="protein sequence ID" value="KAF0043837.1"/>
    <property type="molecule type" value="Genomic_DNA"/>
</dbReference>
<dbReference type="AlphaFoldDB" id="A0A6A4TBK8"/>
<feature type="compositionally biased region" description="Basic residues" evidence="1">
    <location>
        <begin position="20"/>
        <end position="32"/>
    </location>
</feature>
<evidence type="ECO:0000256" key="1">
    <source>
        <dbReference type="SAM" id="MobiDB-lite"/>
    </source>
</evidence>
<sequence>MVSREATGGPSVTDVQVHRAGTRRVSHTRHVPRVTIHSPPLNNEINTDIPRTGVLQRGFLSGKRRRVCRPNLCQDAASRLRRSELPGKAEAKGR</sequence>
<feature type="region of interest" description="Disordered" evidence="1">
    <location>
        <begin position="1"/>
        <end position="48"/>
    </location>
</feature>
<name>A0A6A4TBK8_SCOMX</name>
<reference evidence="2 3" key="1">
    <citation type="submission" date="2019-06" db="EMBL/GenBank/DDBJ databases">
        <title>Draft genomes of female and male turbot (Scophthalmus maximus).</title>
        <authorList>
            <person name="Xu H."/>
            <person name="Xu X.-W."/>
            <person name="Shao C."/>
            <person name="Chen S."/>
        </authorList>
    </citation>
    <scope>NUCLEOTIDE SEQUENCE [LARGE SCALE GENOMIC DNA]</scope>
    <source>
        <strain evidence="2">Ysfricsl-2016a</strain>
        <tissue evidence="2">Blood</tissue>
    </source>
</reference>
<comment type="caution">
    <text evidence="2">The sequence shown here is derived from an EMBL/GenBank/DDBJ whole genome shotgun (WGS) entry which is preliminary data.</text>
</comment>
<gene>
    <name evidence="2" type="ORF">F2P81_002995</name>
</gene>